<dbReference type="EMBL" id="CP073249">
    <property type="protein sequence ID" value="QUF02130.1"/>
    <property type="molecule type" value="Genomic_DNA"/>
</dbReference>
<comment type="cofactor">
    <cofactor evidence="1">
        <name>Zn(2+)</name>
        <dbReference type="ChEBI" id="CHEBI:29105"/>
    </cofactor>
</comment>
<keyword evidence="4" id="KW-0862">Zinc</keyword>
<dbReference type="InterPro" id="IPR013785">
    <property type="entry name" value="Aldolase_TIM"/>
</dbReference>
<sequence>MSRPGPRGTMIIAAPAGVARGDVPHLPVAPGELLTAAQACEQVGASVVRVDVRGSDGLLSLDPGQAAEVVAALREGASLAVLLSLDGPDGASDADRLRVLDALPDSASLALGAPGGGDRWEFAVAAHEAMRERGIVPEYSVSGAGQLALLRRLLDERGLPAGGLVHVGLVLGAPGGLPGDADTLVSLVRELPEGALFSATGLDRAGLPVLLAALACGGHLRVGLADTPEYAEGQRAQSTTQLVARAAGVARIAQRPPLSGAQARELLGRRAPVRV</sequence>
<organism evidence="5 6">
    <name type="scientific">Actinosynnema pretiosum subsp. pretiosum</name>
    <dbReference type="NCBI Taxonomy" id="103721"/>
    <lineage>
        <taxon>Bacteria</taxon>
        <taxon>Bacillati</taxon>
        <taxon>Actinomycetota</taxon>
        <taxon>Actinomycetes</taxon>
        <taxon>Pseudonocardiales</taxon>
        <taxon>Pseudonocardiaceae</taxon>
        <taxon>Actinosynnema</taxon>
    </lineage>
</organism>
<dbReference type="Pfam" id="PF05853">
    <property type="entry name" value="BKACE"/>
    <property type="match status" value="1"/>
</dbReference>
<gene>
    <name evidence="5" type="ORF">KCV87_21780</name>
</gene>
<evidence type="ECO:0000256" key="1">
    <source>
        <dbReference type="ARBA" id="ARBA00001947"/>
    </source>
</evidence>
<evidence type="ECO:0000313" key="6">
    <source>
        <dbReference type="Proteomes" id="UP000677152"/>
    </source>
</evidence>
<accession>A0AA45R254</accession>
<proteinExistence type="predicted"/>
<dbReference type="AlphaFoldDB" id="A0AA45R254"/>
<dbReference type="PANTHER" id="PTHR37418">
    <property type="entry name" value="3-KETO-5-AMINOHEXANOATE CLEAVAGE ENZYME-RELATED"/>
    <property type="match status" value="1"/>
</dbReference>
<protein>
    <submittedName>
        <fullName evidence="5">3-keto-5-aminohexanoate cleavage protein</fullName>
    </submittedName>
</protein>
<dbReference type="GO" id="GO:0043720">
    <property type="term" value="F:3-keto-5-aminohexanoate cleavage activity"/>
    <property type="evidence" value="ECO:0007669"/>
    <property type="project" value="InterPro"/>
</dbReference>
<dbReference type="Proteomes" id="UP000677152">
    <property type="component" value="Chromosome"/>
</dbReference>
<keyword evidence="2" id="KW-0808">Transferase</keyword>
<evidence type="ECO:0000256" key="4">
    <source>
        <dbReference type="ARBA" id="ARBA00022833"/>
    </source>
</evidence>
<dbReference type="GO" id="GO:0046872">
    <property type="term" value="F:metal ion binding"/>
    <property type="evidence" value="ECO:0007669"/>
    <property type="project" value="UniProtKB-KW"/>
</dbReference>
<keyword evidence="3" id="KW-0479">Metal-binding</keyword>
<name>A0AA45R254_9PSEU</name>
<reference evidence="5" key="1">
    <citation type="submission" date="2021-04" db="EMBL/GenBank/DDBJ databases">
        <title>Genomic sequence of Actinosynnema pretiosum subsp. pretiosum ATCC 31280 (C-14919).</title>
        <authorList>
            <person name="Bai L."/>
            <person name="Wang X."/>
            <person name="Xiao Y."/>
        </authorList>
    </citation>
    <scope>NUCLEOTIDE SEQUENCE</scope>
    <source>
        <strain evidence="5">ATCC 31280</strain>
    </source>
</reference>
<evidence type="ECO:0000256" key="3">
    <source>
        <dbReference type="ARBA" id="ARBA00022723"/>
    </source>
</evidence>
<dbReference type="Gene3D" id="3.20.20.70">
    <property type="entry name" value="Aldolase class I"/>
    <property type="match status" value="1"/>
</dbReference>
<dbReference type="InterPro" id="IPR008567">
    <property type="entry name" value="BKACE"/>
</dbReference>
<dbReference type="PANTHER" id="PTHR37418:SF2">
    <property type="entry name" value="3-KETO-5-AMINOHEXANOATE CLEAVAGE ENZYME"/>
    <property type="match status" value="1"/>
</dbReference>
<evidence type="ECO:0000313" key="5">
    <source>
        <dbReference type="EMBL" id="QUF02130.1"/>
    </source>
</evidence>
<evidence type="ECO:0000256" key="2">
    <source>
        <dbReference type="ARBA" id="ARBA00022679"/>
    </source>
</evidence>